<evidence type="ECO:0000259" key="10">
    <source>
        <dbReference type="PROSITE" id="PS51856"/>
    </source>
</evidence>
<evidence type="ECO:0000256" key="1">
    <source>
        <dbReference type="ARBA" id="ARBA00022472"/>
    </source>
</evidence>
<keyword evidence="6 7" id="KW-0804">Transcription</keyword>
<dbReference type="KEGG" id="fmr:Fuma_05323"/>
<keyword evidence="4 7" id="KW-0694">RNA-binding</keyword>
<keyword evidence="1 7" id="KW-0806">Transcription termination</keyword>
<dbReference type="InterPro" id="IPR011113">
    <property type="entry name" value="Rho_RNA-bd"/>
</dbReference>
<evidence type="ECO:0000256" key="5">
    <source>
        <dbReference type="ARBA" id="ARBA00023015"/>
    </source>
</evidence>
<comment type="caution">
    <text evidence="7">Lacks conserved residue(s) required for the propagation of feature annotation.</text>
</comment>
<dbReference type="RefSeq" id="WP_083732351.1">
    <property type="nucleotide sequence ID" value="NZ_CP017641.1"/>
</dbReference>
<proteinExistence type="inferred from homology"/>
<evidence type="ECO:0000256" key="4">
    <source>
        <dbReference type="ARBA" id="ARBA00022884"/>
    </source>
</evidence>
<dbReference type="GO" id="GO:0005524">
    <property type="term" value="F:ATP binding"/>
    <property type="evidence" value="ECO:0007669"/>
    <property type="project" value="UniProtKB-UniRule"/>
</dbReference>
<feature type="compositionally biased region" description="Basic and acidic residues" evidence="9">
    <location>
        <begin position="142"/>
        <end position="152"/>
    </location>
</feature>
<dbReference type="NCBIfam" id="NF006886">
    <property type="entry name" value="PRK09376.1"/>
    <property type="match status" value="1"/>
</dbReference>
<dbReference type="GO" id="GO:0008186">
    <property type="term" value="F:ATP-dependent activity, acting on RNA"/>
    <property type="evidence" value="ECO:0007669"/>
    <property type="project" value="InterPro"/>
</dbReference>
<evidence type="ECO:0000256" key="6">
    <source>
        <dbReference type="ARBA" id="ARBA00023163"/>
    </source>
</evidence>
<dbReference type="GO" id="GO:0003723">
    <property type="term" value="F:RNA binding"/>
    <property type="evidence" value="ECO:0007669"/>
    <property type="project" value="UniProtKB-UniRule"/>
</dbReference>
<sequence>MPSSSSSAEETKPKARRKAKASPKKKATRRKKQDDAPELFSEDDFGDGVDSSAREAKPKKKAARKKAPAKRTKKRAEPEPEEFVGSSNADTLVDDTAAVMEEARQARFERDDEPDLSDIGNYFSAGGDSDEAPASASSDDNAEGKTGEKESGSGEDGDADRPRRRRRRRRRGRSGGDSTEGTIDRSVASSDRGGAAGGSNSGGGRGRSRGRQSDRGGRQTSDRGGRQSDRGGRSQSDRGGRGRGGGGGRGGGPNPRRGRSVLPAGEPIEGTFEGVLEMHPKGYGFLRDPKKNYAAEDANPFVSSSVVEKYGLREGVLVKGEVGPGSRNQGPRLQEVELIDAFTPEEYAEIKNFDDLTPINPHEQIKLEVGPTPVTMRVMDLLCPIGKGQRALLVAPPRTGKTMLLQDIANSVSINHPEIHLMVLLIDERPEEVTEMSRSVKGEVIASSLDNDVESHVRIAQLIIERGKRLAEEGQDVFILLDSITRLARAFNKWVNPSGRTGRGGLDIRALDVPKKLFGTARLFDEGGSLTVCGTALIDTNNGMDEAIFQEFKGTGNMEMMLSRDLADRRIWPSIDITRSGTRREEKILDPTTLEGVTMLRRSLISLTPVDAMEQLTKTLLKFDTNTEFLSRIKAVL</sequence>
<dbReference type="SUPFAM" id="SSF50249">
    <property type="entry name" value="Nucleic acid-binding proteins"/>
    <property type="match status" value="1"/>
</dbReference>
<evidence type="ECO:0000256" key="8">
    <source>
        <dbReference type="PROSITE-ProRule" id="PRU01203"/>
    </source>
</evidence>
<dbReference type="InterPro" id="IPR003593">
    <property type="entry name" value="AAA+_ATPase"/>
</dbReference>
<dbReference type="HAMAP" id="MF_01884">
    <property type="entry name" value="Rho"/>
    <property type="match status" value="1"/>
</dbReference>
<feature type="binding site" evidence="7">
    <location>
        <begin position="386"/>
        <end position="391"/>
    </location>
    <ligand>
        <name>ATP</name>
        <dbReference type="ChEBI" id="CHEBI:30616"/>
    </ligand>
</feature>
<feature type="compositionally biased region" description="Basic and acidic residues" evidence="9">
    <location>
        <begin position="101"/>
        <end position="110"/>
    </location>
</feature>
<dbReference type="Gene3D" id="3.40.50.300">
    <property type="entry name" value="P-loop containing nucleotide triphosphate hydrolases"/>
    <property type="match status" value="1"/>
</dbReference>
<keyword evidence="3 7" id="KW-0347">Helicase</keyword>
<feature type="region of interest" description="Disordered" evidence="9">
    <location>
        <begin position="1"/>
        <end position="266"/>
    </location>
</feature>
<dbReference type="InterPro" id="IPR027417">
    <property type="entry name" value="P-loop_NTPase"/>
</dbReference>
<feature type="compositionally biased region" description="Basic and acidic residues" evidence="9">
    <location>
        <begin position="211"/>
        <end position="240"/>
    </location>
</feature>
<dbReference type="InterPro" id="IPR000194">
    <property type="entry name" value="ATPase_F1/V1/A1_a/bsu_nucl-bd"/>
</dbReference>
<dbReference type="AlphaFoldDB" id="A0A1P8WNM2"/>
<dbReference type="STRING" id="1891926.Fuma_05323"/>
<dbReference type="InterPro" id="IPR004665">
    <property type="entry name" value="Term_rho"/>
</dbReference>
<protein>
    <recommendedName>
        <fullName evidence="7">Transcription termination factor Rho</fullName>
        <ecNumber evidence="7">3.6.4.-</ecNumber>
    </recommendedName>
    <alternativeName>
        <fullName evidence="7">ATP-dependent helicase Rho</fullName>
    </alternativeName>
</protein>
<dbReference type="Pfam" id="PF07497">
    <property type="entry name" value="Rho_RNA_bind"/>
    <property type="match status" value="1"/>
</dbReference>
<keyword evidence="12" id="KW-1185">Reference proteome</keyword>
<keyword evidence="2 7" id="KW-0378">Hydrolase</keyword>
<dbReference type="GO" id="GO:0006353">
    <property type="term" value="P:DNA-templated transcription termination"/>
    <property type="evidence" value="ECO:0007669"/>
    <property type="project" value="UniProtKB-UniRule"/>
</dbReference>
<feature type="domain" description="Rho RNA-BD" evidence="10">
    <location>
        <begin position="269"/>
        <end position="343"/>
    </location>
</feature>
<dbReference type="PROSITE" id="PS51856">
    <property type="entry name" value="RHO_RNA_BD"/>
    <property type="match status" value="1"/>
</dbReference>
<feature type="compositionally biased region" description="Acidic residues" evidence="9">
    <location>
        <begin position="36"/>
        <end position="47"/>
    </location>
</feature>
<dbReference type="PANTHER" id="PTHR46425:SF1">
    <property type="entry name" value="TRANSCRIPTION TERMINATION FACTOR RHO"/>
    <property type="match status" value="1"/>
</dbReference>
<evidence type="ECO:0000256" key="2">
    <source>
        <dbReference type="ARBA" id="ARBA00022801"/>
    </source>
</evidence>
<dbReference type="SMART" id="SM00382">
    <property type="entry name" value="AAA"/>
    <property type="match status" value="1"/>
</dbReference>
<keyword evidence="5 7" id="KW-0805">Transcription regulation</keyword>
<comment type="function">
    <text evidence="7">Facilitates transcription termination by a mechanism that involves Rho binding to the nascent RNA, activation of Rho's RNA-dependent ATPase activity, and release of the mRNA from the DNA template.</text>
</comment>
<dbReference type="InterPro" id="IPR012340">
    <property type="entry name" value="NA-bd_OB-fold"/>
</dbReference>
<keyword evidence="7" id="KW-0067">ATP-binding</keyword>
<feature type="compositionally biased region" description="Basic residues" evidence="9">
    <location>
        <begin position="162"/>
        <end position="173"/>
    </location>
</feature>
<comment type="similarity">
    <text evidence="7 8">Belongs to the Rho family.</text>
</comment>
<feature type="binding site" evidence="7">
    <location>
        <position position="429"/>
    </location>
    <ligand>
        <name>ATP</name>
        <dbReference type="ChEBI" id="CHEBI:30616"/>
    </ligand>
</feature>
<evidence type="ECO:0000313" key="11">
    <source>
        <dbReference type="EMBL" id="APZ95664.1"/>
    </source>
</evidence>
<evidence type="ECO:0000256" key="9">
    <source>
        <dbReference type="SAM" id="MobiDB-lite"/>
    </source>
</evidence>
<evidence type="ECO:0000256" key="7">
    <source>
        <dbReference type="HAMAP-Rule" id="MF_01884"/>
    </source>
</evidence>
<keyword evidence="7" id="KW-0547">Nucleotide-binding</keyword>
<organism evidence="11 12">
    <name type="scientific">Fuerstiella marisgermanici</name>
    <dbReference type="NCBI Taxonomy" id="1891926"/>
    <lineage>
        <taxon>Bacteria</taxon>
        <taxon>Pseudomonadati</taxon>
        <taxon>Planctomycetota</taxon>
        <taxon>Planctomycetia</taxon>
        <taxon>Planctomycetales</taxon>
        <taxon>Planctomycetaceae</taxon>
        <taxon>Fuerstiella</taxon>
    </lineage>
</organism>
<reference evidence="11 12" key="1">
    <citation type="journal article" date="2016" name="Front. Microbiol.">
        <title>Fuerstia marisgermanicae gen. nov., sp. nov., an Unusual Member of the Phylum Planctomycetes from the German Wadden Sea.</title>
        <authorList>
            <person name="Kohn T."/>
            <person name="Heuer A."/>
            <person name="Jogler M."/>
            <person name="Vollmers J."/>
            <person name="Boedeker C."/>
            <person name="Bunk B."/>
            <person name="Rast P."/>
            <person name="Borchert D."/>
            <person name="Glockner I."/>
            <person name="Freese H.M."/>
            <person name="Klenk H.P."/>
            <person name="Overmann J."/>
            <person name="Kaster A.K."/>
            <person name="Rohde M."/>
            <person name="Wiegand S."/>
            <person name="Jogler C."/>
        </authorList>
    </citation>
    <scope>NUCLEOTIDE SEQUENCE [LARGE SCALE GENOMIC DNA]</scope>
    <source>
        <strain evidence="11 12">NH11</strain>
    </source>
</reference>
<dbReference type="EC" id="3.6.4.-" evidence="7"/>
<dbReference type="GO" id="GO:0004386">
    <property type="term" value="F:helicase activity"/>
    <property type="evidence" value="ECO:0007669"/>
    <property type="project" value="UniProtKB-UniRule"/>
</dbReference>
<feature type="compositionally biased region" description="Basic residues" evidence="9">
    <location>
        <begin position="14"/>
        <end position="31"/>
    </location>
</feature>
<feature type="compositionally biased region" description="Low complexity" evidence="9">
    <location>
        <begin position="124"/>
        <end position="139"/>
    </location>
</feature>
<feature type="compositionally biased region" description="Gly residues" evidence="9">
    <location>
        <begin position="194"/>
        <end position="205"/>
    </location>
</feature>
<feature type="compositionally biased region" description="Basic residues" evidence="9">
    <location>
        <begin position="57"/>
        <end position="74"/>
    </location>
</feature>
<name>A0A1P8WNM2_9PLAN</name>
<dbReference type="SUPFAM" id="SSF52540">
    <property type="entry name" value="P-loop containing nucleoside triphosphate hydrolases"/>
    <property type="match status" value="1"/>
</dbReference>
<dbReference type="Proteomes" id="UP000187735">
    <property type="component" value="Chromosome"/>
</dbReference>
<dbReference type="Pfam" id="PF00006">
    <property type="entry name" value="ATP-synt_ab"/>
    <property type="match status" value="1"/>
</dbReference>
<dbReference type="Gene3D" id="2.40.50.140">
    <property type="entry name" value="Nucleic acid-binding proteins"/>
    <property type="match status" value="1"/>
</dbReference>
<dbReference type="GO" id="GO:0016787">
    <property type="term" value="F:hydrolase activity"/>
    <property type="evidence" value="ECO:0007669"/>
    <property type="project" value="UniProtKB-KW"/>
</dbReference>
<evidence type="ECO:0000313" key="12">
    <source>
        <dbReference type="Proteomes" id="UP000187735"/>
    </source>
</evidence>
<feature type="compositionally biased region" description="Gly residues" evidence="9">
    <location>
        <begin position="242"/>
        <end position="253"/>
    </location>
</feature>
<dbReference type="EMBL" id="CP017641">
    <property type="protein sequence ID" value="APZ95664.1"/>
    <property type="molecule type" value="Genomic_DNA"/>
</dbReference>
<dbReference type="PANTHER" id="PTHR46425">
    <property type="entry name" value="TRANSCRIPTION TERMINATION FACTOR RHO"/>
    <property type="match status" value="1"/>
</dbReference>
<comment type="subunit">
    <text evidence="7">Homohexamer. The homohexamer assembles into an open ring structure.</text>
</comment>
<evidence type="ECO:0000256" key="3">
    <source>
        <dbReference type="ARBA" id="ARBA00022806"/>
    </source>
</evidence>
<gene>
    <name evidence="11" type="primary">rho_2</name>
    <name evidence="7" type="synonym">rho</name>
    <name evidence="11" type="ORF">Fuma_05323</name>
</gene>
<accession>A0A1P8WNM2</accession>
<feature type="binding site" evidence="7">
    <location>
        <begin position="398"/>
        <end position="403"/>
    </location>
    <ligand>
        <name>ATP</name>
        <dbReference type="ChEBI" id="CHEBI:30616"/>
    </ligand>
</feature>